<sequence length="230" mass="26554">MPTTISDQDKTLELIFLITNLVVELPSAVLDQLASVHKPRYALISLIMSFVIMLISALDLVRIGRRGRVKWMRRGKIIPWFYSSYPSYKPLGKFADIVGLVCSIFQCASAAVAYAFVSHKADTPIKISVWPLIFAFGVLCSRFPKNPRPEIHLESPARRTLHELEPSETQLYYEDKKNYREFSETPKKSKRKKREEVERLKQLHTLKGHVESVAELRELDIDSDEHYYSI</sequence>
<organism evidence="2 3">
    <name type="scientific">Hevea brasiliensis</name>
    <name type="common">Para rubber tree</name>
    <name type="synonym">Siphonia brasiliensis</name>
    <dbReference type="NCBI Taxonomy" id="3981"/>
    <lineage>
        <taxon>Eukaryota</taxon>
        <taxon>Viridiplantae</taxon>
        <taxon>Streptophyta</taxon>
        <taxon>Embryophyta</taxon>
        <taxon>Tracheophyta</taxon>
        <taxon>Spermatophyta</taxon>
        <taxon>Magnoliopsida</taxon>
        <taxon>eudicotyledons</taxon>
        <taxon>Gunneridae</taxon>
        <taxon>Pentapetalae</taxon>
        <taxon>rosids</taxon>
        <taxon>fabids</taxon>
        <taxon>Malpighiales</taxon>
        <taxon>Euphorbiaceae</taxon>
        <taxon>Crotonoideae</taxon>
        <taxon>Micrandreae</taxon>
        <taxon>Hevea</taxon>
    </lineage>
</organism>
<comment type="caution">
    <text evidence="2">The sequence shown here is derived from an EMBL/GenBank/DDBJ whole genome shotgun (WGS) entry which is preliminary data.</text>
</comment>
<dbReference type="PANTHER" id="PTHR48473">
    <property type="entry name" value="TIR DOMAIN-CONTAINING PROTEIN"/>
    <property type="match status" value="1"/>
</dbReference>
<accession>A0A6A6KXK9</accession>
<dbReference type="AlphaFoldDB" id="A0A6A6KXK9"/>
<gene>
    <name evidence="2" type="ORF">GH714_004481</name>
</gene>
<dbReference type="Proteomes" id="UP000467840">
    <property type="component" value="Chromosome 7"/>
</dbReference>
<evidence type="ECO:0000256" key="1">
    <source>
        <dbReference type="SAM" id="Phobius"/>
    </source>
</evidence>
<protein>
    <submittedName>
        <fullName evidence="2">Uncharacterized protein</fullName>
    </submittedName>
</protein>
<proteinExistence type="predicted"/>
<name>A0A6A6KXK9_HEVBR</name>
<keyword evidence="1" id="KW-0472">Membrane</keyword>
<keyword evidence="3" id="KW-1185">Reference proteome</keyword>
<evidence type="ECO:0000313" key="3">
    <source>
        <dbReference type="Proteomes" id="UP000467840"/>
    </source>
</evidence>
<feature type="transmembrane region" description="Helical" evidence="1">
    <location>
        <begin position="97"/>
        <end position="117"/>
    </location>
</feature>
<dbReference type="PANTHER" id="PTHR48473:SF1">
    <property type="entry name" value="TIR DOMAIN-CONTAINING PROTEIN"/>
    <property type="match status" value="1"/>
</dbReference>
<keyword evidence="1" id="KW-1133">Transmembrane helix</keyword>
<reference evidence="2 3" key="1">
    <citation type="journal article" date="2020" name="Mol. Plant">
        <title>The Chromosome-Based Rubber Tree Genome Provides New Insights into Spurge Genome Evolution and Rubber Biosynthesis.</title>
        <authorList>
            <person name="Liu J."/>
            <person name="Shi C."/>
            <person name="Shi C.C."/>
            <person name="Li W."/>
            <person name="Zhang Q.J."/>
            <person name="Zhang Y."/>
            <person name="Li K."/>
            <person name="Lu H.F."/>
            <person name="Shi C."/>
            <person name="Zhu S.T."/>
            <person name="Xiao Z.Y."/>
            <person name="Nan H."/>
            <person name="Yue Y."/>
            <person name="Zhu X.G."/>
            <person name="Wu Y."/>
            <person name="Hong X.N."/>
            <person name="Fan G.Y."/>
            <person name="Tong Y."/>
            <person name="Zhang D."/>
            <person name="Mao C.L."/>
            <person name="Liu Y.L."/>
            <person name="Hao S.J."/>
            <person name="Liu W.Q."/>
            <person name="Lv M.Q."/>
            <person name="Zhang H.B."/>
            <person name="Liu Y."/>
            <person name="Hu-Tang G.R."/>
            <person name="Wang J.P."/>
            <person name="Wang J.H."/>
            <person name="Sun Y.H."/>
            <person name="Ni S.B."/>
            <person name="Chen W.B."/>
            <person name="Zhang X.C."/>
            <person name="Jiao Y.N."/>
            <person name="Eichler E.E."/>
            <person name="Li G.H."/>
            <person name="Liu X."/>
            <person name="Gao L.Z."/>
        </authorList>
    </citation>
    <scope>NUCLEOTIDE SEQUENCE [LARGE SCALE GENOMIC DNA]</scope>
    <source>
        <strain evidence="3">cv. GT1</strain>
        <tissue evidence="2">Leaf</tissue>
    </source>
</reference>
<evidence type="ECO:0000313" key="2">
    <source>
        <dbReference type="EMBL" id="KAF2293751.1"/>
    </source>
</evidence>
<feature type="transmembrane region" description="Helical" evidence="1">
    <location>
        <begin position="41"/>
        <end position="64"/>
    </location>
</feature>
<dbReference type="EMBL" id="JAAGAX010000013">
    <property type="protein sequence ID" value="KAF2293751.1"/>
    <property type="molecule type" value="Genomic_DNA"/>
</dbReference>
<dbReference type="Gene3D" id="6.10.140.890">
    <property type="match status" value="1"/>
</dbReference>
<keyword evidence="1" id="KW-0812">Transmembrane</keyword>